<comment type="caution">
    <text evidence="2">The sequence shown here is derived from an EMBL/GenBank/DDBJ whole genome shotgun (WGS) entry which is preliminary data.</text>
</comment>
<proteinExistence type="predicted"/>
<dbReference type="EMBL" id="JAPDNT010000006">
    <property type="protein sequence ID" value="MCW3475151.1"/>
    <property type="molecule type" value="Genomic_DNA"/>
</dbReference>
<accession>A0AA41YMC6</accession>
<reference evidence="2" key="2">
    <citation type="submission" date="2022-10" db="EMBL/GenBank/DDBJ databases">
        <authorList>
            <person name="Trinh H.N."/>
        </authorList>
    </citation>
    <scope>NUCLEOTIDE SEQUENCE</scope>
    <source>
        <strain evidence="2">RN2-1</strain>
    </source>
</reference>
<evidence type="ECO:0000256" key="1">
    <source>
        <dbReference type="SAM" id="Phobius"/>
    </source>
</evidence>
<name>A0AA41YMC6_9PROT</name>
<sequence length="52" mass="5868">MGRLVLNLFLLPGNIVGNLLHAAEPDDRMMIRTMVNMLVWNIVIVVGAFLLY</sequence>
<gene>
    <name evidence="2" type="ORF">OL599_11265</name>
</gene>
<keyword evidence="1" id="KW-1133">Transmembrane helix</keyword>
<dbReference type="RefSeq" id="WP_264713845.1">
    <property type="nucleotide sequence ID" value="NZ_JAPDNT010000006.1"/>
</dbReference>
<evidence type="ECO:0000313" key="2">
    <source>
        <dbReference type="EMBL" id="MCW3475151.1"/>
    </source>
</evidence>
<evidence type="ECO:0000313" key="3">
    <source>
        <dbReference type="Proteomes" id="UP001165679"/>
    </source>
</evidence>
<dbReference type="AlphaFoldDB" id="A0AA41YMC6"/>
<dbReference type="Proteomes" id="UP001165679">
    <property type="component" value="Unassembled WGS sequence"/>
</dbReference>
<keyword evidence="1" id="KW-0472">Membrane</keyword>
<keyword evidence="1" id="KW-0812">Transmembrane</keyword>
<protein>
    <submittedName>
        <fullName evidence="2">Uncharacterized protein</fullName>
    </submittedName>
</protein>
<organism evidence="2 3">
    <name type="scientific">Limobrevibacterium gyesilva</name>
    <dbReference type="NCBI Taxonomy" id="2991712"/>
    <lineage>
        <taxon>Bacteria</taxon>
        <taxon>Pseudomonadati</taxon>
        <taxon>Pseudomonadota</taxon>
        <taxon>Alphaproteobacteria</taxon>
        <taxon>Acetobacterales</taxon>
        <taxon>Acetobacteraceae</taxon>
        <taxon>Limobrevibacterium</taxon>
    </lineage>
</organism>
<feature type="transmembrane region" description="Helical" evidence="1">
    <location>
        <begin position="32"/>
        <end position="51"/>
    </location>
</feature>
<keyword evidence="3" id="KW-1185">Reference proteome</keyword>
<reference evidence="2" key="1">
    <citation type="submission" date="2022-09" db="EMBL/GenBank/DDBJ databases">
        <title>Rhodovastum sp. nov. RN2-1 isolated from soil in Seongnam, South Korea.</title>
        <authorList>
            <person name="Le N.T."/>
        </authorList>
    </citation>
    <scope>NUCLEOTIDE SEQUENCE</scope>
    <source>
        <strain evidence="2">RN2-1</strain>
    </source>
</reference>